<evidence type="ECO:0000256" key="3">
    <source>
        <dbReference type="ARBA" id="ARBA00022723"/>
    </source>
</evidence>
<feature type="chain" id="PRO_5045885418" evidence="7">
    <location>
        <begin position="22"/>
        <end position="456"/>
    </location>
</feature>
<dbReference type="Pfam" id="PF01435">
    <property type="entry name" value="Peptidase_M48"/>
    <property type="match status" value="1"/>
</dbReference>
<evidence type="ECO:0000313" key="9">
    <source>
        <dbReference type="EMBL" id="MEE2567256.1"/>
    </source>
</evidence>
<dbReference type="CDD" id="cd07324">
    <property type="entry name" value="M48C_Oma1-like"/>
    <property type="match status" value="1"/>
</dbReference>
<name>A0ABU7M0N0_9PROT</name>
<evidence type="ECO:0000259" key="8">
    <source>
        <dbReference type="Pfam" id="PF01435"/>
    </source>
</evidence>
<dbReference type="InterPro" id="IPR001915">
    <property type="entry name" value="Peptidase_M48"/>
</dbReference>
<organism evidence="9 10">
    <name type="scientific">Hyphobacterium marinum</name>
    <dbReference type="NCBI Taxonomy" id="3116574"/>
    <lineage>
        <taxon>Bacteria</taxon>
        <taxon>Pseudomonadati</taxon>
        <taxon>Pseudomonadota</taxon>
        <taxon>Alphaproteobacteria</taxon>
        <taxon>Maricaulales</taxon>
        <taxon>Maricaulaceae</taxon>
        <taxon>Hyphobacterium</taxon>
    </lineage>
</organism>
<dbReference type="InterPro" id="IPR051156">
    <property type="entry name" value="Mito/Outer_Membr_Metalloprot"/>
</dbReference>
<accession>A0ABU7M0N0</accession>
<proteinExistence type="predicted"/>
<dbReference type="Gene3D" id="3.30.2010.10">
    <property type="entry name" value="Metalloproteases ('zincins'), catalytic domain"/>
    <property type="match status" value="1"/>
</dbReference>
<keyword evidence="10" id="KW-1185">Reference proteome</keyword>
<comment type="caution">
    <text evidence="9">The sequence shown here is derived from an EMBL/GenBank/DDBJ whole genome shotgun (WGS) entry which is preliminary data.</text>
</comment>
<keyword evidence="6 9" id="KW-0482">Metalloprotease</keyword>
<gene>
    <name evidence="9" type="ORF">V0U35_11265</name>
</gene>
<reference evidence="9 10" key="1">
    <citation type="submission" date="2024-01" db="EMBL/GenBank/DDBJ databases">
        <title>Hyphobacterium bacterium isolated from marine sediment.</title>
        <authorList>
            <person name="Zhao S."/>
        </authorList>
    </citation>
    <scope>NUCLEOTIDE SEQUENCE [LARGE SCALE GENOMIC DNA]</scope>
    <source>
        <strain evidence="9 10">Y60-23</strain>
    </source>
</reference>
<evidence type="ECO:0000256" key="6">
    <source>
        <dbReference type="ARBA" id="ARBA00023049"/>
    </source>
</evidence>
<feature type="signal peptide" evidence="7">
    <location>
        <begin position="1"/>
        <end position="21"/>
    </location>
</feature>
<dbReference type="RefSeq" id="WP_330196814.1">
    <property type="nucleotide sequence ID" value="NZ_JAZDRO010000004.1"/>
</dbReference>
<evidence type="ECO:0000256" key="4">
    <source>
        <dbReference type="ARBA" id="ARBA00022801"/>
    </source>
</evidence>
<dbReference type="SUPFAM" id="SSF48452">
    <property type="entry name" value="TPR-like"/>
    <property type="match status" value="1"/>
</dbReference>
<dbReference type="PANTHER" id="PTHR22726">
    <property type="entry name" value="METALLOENDOPEPTIDASE OMA1"/>
    <property type="match status" value="1"/>
</dbReference>
<dbReference type="InterPro" id="IPR011990">
    <property type="entry name" value="TPR-like_helical_dom_sf"/>
</dbReference>
<sequence>MRALIAAITGFVLASALPALASAQTVIRDTEIEQMLRDYTDPLLVAANLQPGDVDLYLIADPEINAFVTGGQNIFMHTGTILESESPNMLKGVIAHEIGHISGAHLARMGDSQRSAMVPAYVSIGLGVLAALAGEGGAAGALIASSQQFAMLSFLSYNRTQESAADQAGLQFLEATGQSGMGLVEFFERFAYQEAFSPAGRFPYFRSHPLSGERVAALRRRVEASPYVDITDPPEEVERLRRMQGKIYGFLARPQAVFLRYPESDTSLEARYARSVAYYQNAQLAQARIELETLIDEEPDNPFFHELYGQMLFESGHADEAVPYHQQSVDLLPTAPLLRINLAMAMIATEEDQYLNVARDHLQVALDIEPDNAFAWYQLSIVHERKGETALAQLAVAEQAYAIGNRPRAFQFAQRAQPQLQAGTPSWYRASELIAVSQPTEAEMREMRRQRRQQDR</sequence>
<feature type="domain" description="Peptidase M48" evidence="8">
    <location>
        <begin position="37"/>
        <end position="221"/>
    </location>
</feature>
<dbReference type="Gene3D" id="1.25.40.10">
    <property type="entry name" value="Tetratricopeptide repeat domain"/>
    <property type="match status" value="1"/>
</dbReference>
<dbReference type="EMBL" id="JAZDRO010000004">
    <property type="protein sequence ID" value="MEE2567256.1"/>
    <property type="molecule type" value="Genomic_DNA"/>
</dbReference>
<dbReference type="PANTHER" id="PTHR22726:SF1">
    <property type="entry name" value="METALLOENDOPEPTIDASE OMA1, MITOCHONDRIAL"/>
    <property type="match status" value="1"/>
</dbReference>
<dbReference type="Proteomes" id="UP001310692">
    <property type="component" value="Unassembled WGS sequence"/>
</dbReference>
<keyword evidence="3" id="KW-0479">Metal-binding</keyword>
<keyword evidence="5" id="KW-0862">Zinc</keyword>
<comment type="cofactor">
    <cofactor evidence="1">
        <name>Zn(2+)</name>
        <dbReference type="ChEBI" id="CHEBI:29105"/>
    </cofactor>
</comment>
<dbReference type="EC" id="3.4.24.-" evidence="9"/>
<protein>
    <submittedName>
        <fullName evidence="9">M48 family metalloprotease</fullName>
        <ecNumber evidence="9">3.4.24.-</ecNumber>
    </submittedName>
</protein>
<keyword evidence="2" id="KW-0645">Protease</keyword>
<evidence type="ECO:0000256" key="2">
    <source>
        <dbReference type="ARBA" id="ARBA00022670"/>
    </source>
</evidence>
<dbReference type="GO" id="GO:0008237">
    <property type="term" value="F:metallopeptidase activity"/>
    <property type="evidence" value="ECO:0007669"/>
    <property type="project" value="UniProtKB-KW"/>
</dbReference>
<evidence type="ECO:0000256" key="5">
    <source>
        <dbReference type="ARBA" id="ARBA00022833"/>
    </source>
</evidence>
<evidence type="ECO:0000256" key="7">
    <source>
        <dbReference type="SAM" id="SignalP"/>
    </source>
</evidence>
<keyword evidence="7" id="KW-0732">Signal</keyword>
<keyword evidence="4 9" id="KW-0378">Hydrolase</keyword>
<evidence type="ECO:0000256" key="1">
    <source>
        <dbReference type="ARBA" id="ARBA00001947"/>
    </source>
</evidence>
<evidence type="ECO:0000313" key="10">
    <source>
        <dbReference type="Proteomes" id="UP001310692"/>
    </source>
</evidence>